<feature type="compositionally biased region" description="Basic and acidic residues" evidence="1">
    <location>
        <begin position="799"/>
        <end position="815"/>
    </location>
</feature>
<reference evidence="5" key="1">
    <citation type="journal article" date="1995" name="Insect Biochem. Mol. Biol.">
        <title>Complete cDNA-sequence of the receptor responsible for arylphorin uptake by the larval fat body of the blowfly, Calliphora vicina.</title>
        <authorList>
            <person name="Burmester T."/>
            <person name="Scheller K."/>
        </authorList>
    </citation>
    <scope>NUCLEOTIDE SEQUENCE</scope>
    <source>
        <tissue evidence="5">Fat body</tissue>
    </source>
</reference>
<sequence length="1253" mass="142464">MHRIAIILVGLASLVASGVIMDRGGRVGLSANIGLGVQTMQGIRAGVGGGIAGSGVVNTLTRDELLRQKFILDVLHQVYMPLQQQELLMLDDRSQVTNEDLYQRPLTQEMHMVLDMLRSQQMLGKQTICRINNEIHLQQMLGLYRLLVTARDFDTFKRLVVHARQNINTEMFVNALVLALGERSDTQMLIVPALYEILAQIYHKDQVIDEIAHMDTGVSSVRPQLMDVIGMRRQQGLWNSRMQEQQGGLLGVLNRSQLWMPWREFHKQMAWRKMVGGGNVVQQDANQMDKMVIPLPGNGLLSEDVGLKAYVNLLIDELIVNQDVIRNSNRNQRIGMGGVGRDTNERGIWGNRGQINKDDNLGGLGRNRGVNDEDYLSNQQSNILGGRQGINSDRLLFVGRRQRVDDDQLNRDSIEGRRLGLDVDELNRHRDINAGRRLGLDNEDDLTGNRDINTGRRHGLDIDIEHAMDRNRVMLGGRRQGINKAESDIHNIYGGYNNDQLISGRGLRNRLDLDNGQSVGGRNQQEGQNGINTVSVNDARLLFVGRRRKNPNNVVDTSGRNNYNDNDEISGGRRVAKEGKDNKEGRQWNKQQQQDDDENTLYDIRRLNNERLTNSERYINVNRRGMMWDQNNDDEDNLYSNLNRGRNDMNVNSRYQQVNSDVYGQGQGLGRGMGKGRDDFLNVVTRGGLGQRQYYDQDQDLMFNHGNMGQYNRESLDMHLPTTSINDERLLHINRHKLSNVEEGRRVNSRQGDFDDDEDHSQTGQQRGKYNQAGSRLDEQSNWQRNSWAMNRQGYQNNRDNDNDNSKRGQNRGKDNNSGYRYRRSLLNQNQQLDNDNSISGKLLLHTLQQLVARLNVERIALGQPQLIANNQNNLGRGQLFNNLRGQISLNRNDIQGVDVQTANKIEEIIQRIDNVLQQRIGDISVMSYNQKVNEIGLLLAGQIQNIGLIQILAEIQQQGSLQQQQRKGQVANILENQAAQILLAGIVKVIDNKVQQVYKQREEFISTVHGVTINHVDVDQLQTYLEHAEIDLSNLLKNNLDQAKEVVGRVPRLNHKNFNIEVDVNSDRQQQVVVRNLLVPKVDGLGNIIPLQQRRQNVIVLDITTVDLQPGHNLLTLRSNDITMTARDTTPLTQIYQHVMQALNGNTRLQQDMLVGQTNKLPHRLLLPRGRINGLPMQLITVITPVQRSAGIMTLHRGDGLDTLLLDRLPLNYPLHCDITDLDRVVSMPNLMVKDVKIYHDDNIKMPLSHLY</sequence>
<dbReference type="PANTHER" id="PTHR11511:SF5">
    <property type="entry name" value="FAT-BODY PROTEIN 1-RELATED"/>
    <property type="match status" value="1"/>
</dbReference>
<dbReference type="PANTHER" id="PTHR11511">
    <property type="entry name" value="LARVAL STORAGE PROTEIN/PHENOLOXIDASE"/>
    <property type="match status" value="1"/>
</dbReference>
<dbReference type="GO" id="GO:0097009">
    <property type="term" value="P:energy homeostasis"/>
    <property type="evidence" value="ECO:0007669"/>
    <property type="project" value="UniProtKB-ARBA"/>
</dbReference>
<dbReference type="InterPro" id="IPR037020">
    <property type="entry name" value="Hemocyanin_C_sf"/>
</dbReference>
<proteinExistence type="evidence at transcript level"/>
<keyword evidence="2" id="KW-0732">Signal</keyword>
<gene>
    <name evidence="5" type="primary">ArR</name>
</gene>
<evidence type="ECO:0000259" key="4">
    <source>
        <dbReference type="Pfam" id="PF03723"/>
    </source>
</evidence>
<feature type="region of interest" description="Disordered" evidence="1">
    <location>
        <begin position="742"/>
        <end position="780"/>
    </location>
</feature>
<name>P91601_CALVI</name>
<dbReference type="SUPFAM" id="SSF48050">
    <property type="entry name" value="Hemocyanin, N-terminal domain"/>
    <property type="match status" value="1"/>
</dbReference>
<feature type="domain" description="Hemocyanin N-terminal" evidence="3">
    <location>
        <begin position="65"/>
        <end position="187"/>
    </location>
</feature>
<dbReference type="AlphaFoldDB" id="P91601"/>
<feature type="compositionally biased region" description="Basic and acidic residues" evidence="1">
    <location>
        <begin position="575"/>
        <end position="587"/>
    </location>
</feature>
<feature type="region of interest" description="Disordered" evidence="1">
    <location>
        <begin position="793"/>
        <end position="820"/>
    </location>
</feature>
<dbReference type="EMBL" id="X79100">
    <property type="protein sequence ID" value="CAA55706.1"/>
    <property type="molecule type" value="mRNA"/>
</dbReference>
<evidence type="ECO:0000256" key="2">
    <source>
        <dbReference type="SAM" id="SignalP"/>
    </source>
</evidence>
<feature type="signal peptide" evidence="2">
    <location>
        <begin position="1"/>
        <end position="17"/>
    </location>
</feature>
<dbReference type="PIR" id="S46949">
    <property type="entry name" value="S46949"/>
</dbReference>
<dbReference type="SUPFAM" id="SSF81296">
    <property type="entry name" value="E set domains"/>
    <property type="match status" value="1"/>
</dbReference>
<protein>
    <submittedName>
        <fullName evidence="5">Arylphorin receptor</fullName>
    </submittedName>
</protein>
<dbReference type="InterPro" id="IPR013788">
    <property type="entry name" value="Hemocyanin/hexamerin"/>
</dbReference>
<dbReference type="Gene3D" id="2.60.40.1520">
    <property type="entry name" value="Hemocyanin, C-terminal domain"/>
    <property type="match status" value="1"/>
</dbReference>
<dbReference type="Pfam" id="PF03722">
    <property type="entry name" value="Hemocyanin_N"/>
    <property type="match status" value="1"/>
</dbReference>
<evidence type="ECO:0000313" key="5">
    <source>
        <dbReference type="EMBL" id="CAA55706.1"/>
    </source>
</evidence>
<keyword evidence="5" id="KW-0675">Receptor</keyword>
<dbReference type="InterPro" id="IPR014756">
    <property type="entry name" value="Ig_E-set"/>
</dbReference>
<accession>P91601</accession>
<dbReference type="InterPro" id="IPR005204">
    <property type="entry name" value="Hemocyanin_N"/>
</dbReference>
<dbReference type="Gene3D" id="1.20.1370.10">
    <property type="entry name" value="Hemocyanin, N-terminal domain"/>
    <property type="match status" value="1"/>
</dbReference>
<evidence type="ECO:0000256" key="1">
    <source>
        <dbReference type="SAM" id="MobiDB-lite"/>
    </source>
</evidence>
<dbReference type="InterPro" id="IPR005203">
    <property type="entry name" value="Hemocyanin_C"/>
</dbReference>
<reference evidence="5" key="2">
    <citation type="submission" date="1997-02" db="EMBL/GenBank/DDBJ databases">
        <authorList>
            <person name="Burmester T.W."/>
        </authorList>
    </citation>
    <scope>NUCLEOTIDE SEQUENCE</scope>
    <source>
        <tissue evidence="5">Fat body</tissue>
    </source>
</reference>
<dbReference type="GO" id="GO:0005615">
    <property type="term" value="C:extracellular space"/>
    <property type="evidence" value="ECO:0007669"/>
    <property type="project" value="UniProtKB-ARBA"/>
</dbReference>
<dbReference type="InterPro" id="IPR036697">
    <property type="entry name" value="Hemocyanin_N_sf"/>
</dbReference>
<feature type="region of interest" description="Disordered" evidence="1">
    <location>
        <begin position="550"/>
        <end position="597"/>
    </location>
</feature>
<organism evidence="5">
    <name type="scientific">Calliphora vicina</name>
    <name type="common">Blue blowfly</name>
    <name type="synonym">Calliphora erythrocephala</name>
    <dbReference type="NCBI Taxonomy" id="7373"/>
    <lineage>
        <taxon>Eukaryota</taxon>
        <taxon>Metazoa</taxon>
        <taxon>Ecdysozoa</taxon>
        <taxon>Arthropoda</taxon>
        <taxon>Hexapoda</taxon>
        <taxon>Insecta</taxon>
        <taxon>Pterygota</taxon>
        <taxon>Neoptera</taxon>
        <taxon>Endopterygota</taxon>
        <taxon>Diptera</taxon>
        <taxon>Brachycera</taxon>
        <taxon>Muscomorpha</taxon>
        <taxon>Oestroidea</taxon>
        <taxon>Calliphoridae</taxon>
        <taxon>Calliphorinae</taxon>
        <taxon>Calliphora</taxon>
    </lineage>
</organism>
<feature type="domain" description="Hemocyanin C-terminal" evidence="4">
    <location>
        <begin position="1009"/>
        <end position="1241"/>
    </location>
</feature>
<feature type="compositionally biased region" description="Polar residues" evidence="1">
    <location>
        <begin position="762"/>
        <end position="780"/>
    </location>
</feature>
<feature type="chain" id="PRO_5004161805" evidence="2">
    <location>
        <begin position="18"/>
        <end position="1253"/>
    </location>
</feature>
<evidence type="ECO:0000259" key="3">
    <source>
        <dbReference type="Pfam" id="PF03722"/>
    </source>
</evidence>
<feature type="compositionally biased region" description="Polar residues" evidence="1">
    <location>
        <begin position="551"/>
        <end position="564"/>
    </location>
</feature>
<dbReference type="GO" id="GO:0045735">
    <property type="term" value="F:nutrient reservoir activity"/>
    <property type="evidence" value="ECO:0007669"/>
    <property type="project" value="UniProtKB-ARBA"/>
</dbReference>
<accession>Q23809</accession>
<dbReference type="Pfam" id="PF03723">
    <property type="entry name" value="Hemocyanin_C"/>
    <property type="match status" value="1"/>
</dbReference>